<dbReference type="Proteomes" id="UP000264006">
    <property type="component" value="Chromosome"/>
</dbReference>
<dbReference type="GO" id="GO:0004372">
    <property type="term" value="F:glycine hydroxymethyltransferase activity"/>
    <property type="evidence" value="ECO:0007669"/>
    <property type="project" value="TreeGrafter"/>
</dbReference>
<comment type="similarity">
    <text evidence="2">Belongs to the SHMT family.</text>
</comment>
<gene>
    <name evidence="5" type="ORF">DVS28_a0624</name>
</gene>
<dbReference type="Pfam" id="PF00464">
    <property type="entry name" value="SHMT"/>
    <property type="match status" value="1"/>
</dbReference>
<evidence type="ECO:0000256" key="3">
    <source>
        <dbReference type="ARBA" id="ARBA00022898"/>
    </source>
</evidence>
<dbReference type="GO" id="GO:0032259">
    <property type="term" value="P:methylation"/>
    <property type="evidence" value="ECO:0007669"/>
    <property type="project" value="UniProtKB-KW"/>
</dbReference>
<dbReference type="KEGG" id="euz:DVS28_a0624"/>
<dbReference type="GO" id="GO:0019264">
    <property type="term" value="P:glycine biosynthetic process from serine"/>
    <property type="evidence" value="ECO:0007669"/>
    <property type="project" value="TreeGrafter"/>
</dbReference>
<dbReference type="Gene3D" id="3.90.1150.10">
    <property type="entry name" value="Aspartate Aminotransferase, domain 1"/>
    <property type="match status" value="1"/>
</dbReference>
<evidence type="ECO:0000256" key="2">
    <source>
        <dbReference type="ARBA" id="ARBA00006376"/>
    </source>
</evidence>
<dbReference type="InterPro" id="IPR039429">
    <property type="entry name" value="SHMT-like_dom"/>
</dbReference>
<dbReference type="InterPro" id="IPR015422">
    <property type="entry name" value="PyrdxlP-dep_Trfase_small"/>
</dbReference>
<evidence type="ECO:0000313" key="5">
    <source>
        <dbReference type="EMBL" id="AXV05326.1"/>
    </source>
</evidence>
<dbReference type="PANTHER" id="PTHR11680:SF35">
    <property type="entry name" value="SERINE HYDROXYMETHYLTRANSFERASE 1"/>
    <property type="match status" value="1"/>
</dbReference>
<dbReference type="EMBL" id="CP031165">
    <property type="protein sequence ID" value="AXV05326.1"/>
    <property type="molecule type" value="Genomic_DNA"/>
</dbReference>
<feature type="domain" description="Serine hydroxymethyltransferase-like" evidence="4">
    <location>
        <begin position="109"/>
        <end position="470"/>
    </location>
</feature>
<evidence type="ECO:0000259" key="4">
    <source>
        <dbReference type="Pfam" id="PF00464"/>
    </source>
</evidence>
<dbReference type="AlphaFoldDB" id="A0A346XSX9"/>
<keyword evidence="5" id="KW-0808">Transferase</keyword>
<dbReference type="GO" id="GO:0030170">
    <property type="term" value="F:pyridoxal phosphate binding"/>
    <property type="evidence" value="ECO:0007669"/>
    <property type="project" value="TreeGrafter"/>
</dbReference>
<dbReference type="InterPro" id="IPR015421">
    <property type="entry name" value="PyrdxlP-dep_Trfase_major"/>
</dbReference>
<proteinExistence type="inferred from homology"/>
<keyword evidence="5" id="KW-0489">Methyltransferase</keyword>
<comment type="cofactor">
    <cofactor evidence="1">
        <name>pyridoxal 5'-phosphate</name>
        <dbReference type="ChEBI" id="CHEBI:597326"/>
    </cofactor>
</comment>
<dbReference type="SUPFAM" id="SSF53383">
    <property type="entry name" value="PLP-dependent transferases"/>
    <property type="match status" value="1"/>
</dbReference>
<protein>
    <submittedName>
        <fullName evidence="5">Serine hydroxymethyltransferase</fullName>
    </submittedName>
</protein>
<keyword evidence="3" id="KW-0663">Pyridoxal phosphate</keyword>
<evidence type="ECO:0000313" key="6">
    <source>
        <dbReference type="Proteomes" id="UP000264006"/>
    </source>
</evidence>
<dbReference type="RefSeq" id="WP_216826358.1">
    <property type="nucleotide sequence ID" value="NZ_CP031165.1"/>
</dbReference>
<accession>A0A346XSX9</accession>
<dbReference type="InterPro" id="IPR049943">
    <property type="entry name" value="Ser_HO-MeTrfase-like"/>
</dbReference>
<dbReference type="PANTHER" id="PTHR11680">
    <property type="entry name" value="SERINE HYDROXYMETHYLTRANSFERASE"/>
    <property type="match status" value="1"/>
</dbReference>
<dbReference type="GO" id="GO:0046653">
    <property type="term" value="P:tetrahydrofolate metabolic process"/>
    <property type="evidence" value="ECO:0007669"/>
    <property type="project" value="TreeGrafter"/>
</dbReference>
<dbReference type="GO" id="GO:0008168">
    <property type="term" value="F:methyltransferase activity"/>
    <property type="evidence" value="ECO:0007669"/>
    <property type="project" value="UniProtKB-KW"/>
</dbReference>
<keyword evidence="6" id="KW-1185">Reference proteome</keyword>
<dbReference type="Gene3D" id="3.40.640.10">
    <property type="entry name" value="Type I PLP-dependent aspartate aminotransferase-like (Major domain)"/>
    <property type="match status" value="1"/>
</dbReference>
<evidence type="ECO:0000256" key="1">
    <source>
        <dbReference type="ARBA" id="ARBA00001933"/>
    </source>
</evidence>
<sequence>MEAATPFDAALLELTRAWKVRDDLRQQGNTDHAAIRAAWLELDRARLWIRKVTDPLMWRYEHAVDPRTWLPPSAADRVAAISADAHRLEVDGIARRLDALVQRDRDIHDHEAVNLDPAANTMNPAAEAMMARGLGSRPSLGYPGAKYETGLEAIEEIEVLATNLVREVFGATFAEVRVPSGAIANLYAFMATASPGDAVIVPPASIGGHVTHHEAGAAGLYGLEVHHAPIDPDTNSVDTAGLAALARRVRPSLITIGGSLNLAHHPVAEIRRIADEVDAKVLFDAAHLCGLIAGHAWPNPLQQGAHLMTMSTYKSLAGPPGGLVVTNDPALAERIEAIAHPGLTANFDAGKTAAMAITMLDWLVHGRQYAADMVTAAADLARGLEAQDLPVHRPAGQLTQVSHQLALDARALGGGTAAAQHLRRANLLTSAIGLPIPSIEGDANGLRMGTPEIVRWGISGAAIPQLAAFIGQAWRDDDPARLAPKVARFRSEFRRIRYIRDR</sequence>
<reference evidence="5 6" key="1">
    <citation type="submission" date="2018-09" db="EMBL/GenBank/DDBJ databases">
        <title>Complete genome sequence of Euzebya sp. DY32-46 isolated from seawater of Pacific Ocean.</title>
        <authorList>
            <person name="Xu L."/>
            <person name="Wu Y.-H."/>
            <person name="Xu X.-W."/>
        </authorList>
    </citation>
    <scope>NUCLEOTIDE SEQUENCE [LARGE SCALE GENOMIC DNA]</scope>
    <source>
        <strain evidence="5 6">DY32-46</strain>
    </source>
</reference>
<name>A0A346XSX9_9ACTN</name>
<dbReference type="InterPro" id="IPR015424">
    <property type="entry name" value="PyrdxlP-dep_Trfase"/>
</dbReference>
<dbReference type="GO" id="GO:0005737">
    <property type="term" value="C:cytoplasm"/>
    <property type="evidence" value="ECO:0007669"/>
    <property type="project" value="TreeGrafter"/>
</dbReference>
<organism evidence="5 6">
    <name type="scientific">Euzebya pacifica</name>
    <dbReference type="NCBI Taxonomy" id="1608957"/>
    <lineage>
        <taxon>Bacteria</taxon>
        <taxon>Bacillati</taxon>
        <taxon>Actinomycetota</taxon>
        <taxon>Nitriliruptoria</taxon>
        <taxon>Euzebyales</taxon>
    </lineage>
</organism>